<evidence type="ECO:0000256" key="1">
    <source>
        <dbReference type="SAM" id="MobiDB-lite"/>
    </source>
</evidence>
<keyword evidence="3" id="KW-1185">Reference proteome</keyword>
<dbReference type="HOGENOM" id="CLU_2249298_0_0_1"/>
<evidence type="ECO:0000313" key="3">
    <source>
        <dbReference type="Proteomes" id="UP000001631"/>
    </source>
</evidence>
<feature type="compositionally biased region" description="Polar residues" evidence="1">
    <location>
        <begin position="38"/>
        <end position="51"/>
    </location>
</feature>
<dbReference type="AlphaFoldDB" id="C0NX85"/>
<sequence length="104" mass="11473">MARWKPLSPSSSQTARKIAHTRLSSSREKPRTQPIRGTLNNAKPRSIQKGQTEPERNHGRAVALRCPPACPGERAGIRRRLIRAGGEKIGPAYIDKGREAVSIQ</sequence>
<name>C0NX85_AJECG</name>
<feature type="region of interest" description="Disordered" evidence="1">
    <location>
        <begin position="1"/>
        <end position="66"/>
    </location>
</feature>
<evidence type="ECO:0000313" key="2">
    <source>
        <dbReference type="EMBL" id="EEH03951.1"/>
    </source>
</evidence>
<accession>C0NX85</accession>
<dbReference type="InParanoid" id="C0NX85"/>
<dbReference type="Proteomes" id="UP000001631">
    <property type="component" value="Unassembled WGS sequence"/>
</dbReference>
<protein>
    <submittedName>
        <fullName evidence="2">Uncharacterized protein</fullName>
    </submittedName>
</protein>
<gene>
    <name evidence="2" type="ORF">HCBG_08077</name>
</gene>
<reference evidence="2" key="1">
    <citation type="submission" date="2009-02" db="EMBL/GenBank/DDBJ databases">
        <title>The Genome Sequence of Ajellomyces capsulatus strain G186AR.</title>
        <authorList>
            <consortium name="The Broad Institute Genome Sequencing Platform"/>
            <person name="Champion M."/>
            <person name="Cuomo C."/>
            <person name="Ma L.-J."/>
            <person name="Henn M.R."/>
            <person name="Sil A."/>
            <person name="Goldman B."/>
            <person name="Young S.K."/>
            <person name="Kodira C.D."/>
            <person name="Zeng Q."/>
            <person name="Koehrsen M."/>
            <person name="Alvarado L."/>
            <person name="Berlin A."/>
            <person name="Borenstein D."/>
            <person name="Chen Z."/>
            <person name="Engels R."/>
            <person name="Freedman E."/>
            <person name="Gellesch M."/>
            <person name="Goldberg J."/>
            <person name="Griggs A."/>
            <person name="Gujja S."/>
            <person name="Heiman D."/>
            <person name="Hepburn T."/>
            <person name="Howarth C."/>
            <person name="Jen D."/>
            <person name="Larson L."/>
            <person name="Lewis B."/>
            <person name="Mehta T."/>
            <person name="Park D."/>
            <person name="Pearson M."/>
            <person name="Roberts A."/>
            <person name="Saif S."/>
            <person name="Shea T."/>
            <person name="Shenoy N."/>
            <person name="Sisk P."/>
            <person name="Stolte C."/>
            <person name="Sykes S."/>
            <person name="Walk T."/>
            <person name="White J."/>
            <person name="Yandava C."/>
            <person name="Klein B."/>
            <person name="McEwen J.G."/>
            <person name="Puccia R."/>
            <person name="Goldman G.H."/>
            <person name="Felipe M.S."/>
            <person name="Nino-Vega G."/>
            <person name="San-Blas G."/>
            <person name="Taylor J."/>
            <person name="Mendoza L."/>
            <person name="Galagan J."/>
            <person name="Nusbaum C."/>
            <person name="Birren B."/>
        </authorList>
    </citation>
    <scope>NUCLEOTIDE SEQUENCE</scope>
    <source>
        <strain evidence="2">G186AR</strain>
    </source>
</reference>
<dbReference type="GeneID" id="69041093"/>
<dbReference type="EMBL" id="GG663375">
    <property type="protein sequence ID" value="EEH03951.1"/>
    <property type="molecule type" value="Genomic_DNA"/>
</dbReference>
<dbReference type="RefSeq" id="XP_045284432.1">
    <property type="nucleotide sequence ID" value="XM_045435126.1"/>
</dbReference>
<organism evidence="2 3">
    <name type="scientific">Ajellomyces capsulatus (strain G186AR / H82 / ATCC MYA-2454 / RMSCC 2432)</name>
    <name type="common">Darling's disease fungus</name>
    <name type="synonym">Histoplasma capsulatum</name>
    <dbReference type="NCBI Taxonomy" id="447093"/>
    <lineage>
        <taxon>Eukaryota</taxon>
        <taxon>Fungi</taxon>
        <taxon>Dikarya</taxon>
        <taxon>Ascomycota</taxon>
        <taxon>Pezizomycotina</taxon>
        <taxon>Eurotiomycetes</taxon>
        <taxon>Eurotiomycetidae</taxon>
        <taxon>Onygenales</taxon>
        <taxon>Ajellomycetaceae</taxon>
        <taxon>Histoplasma</taxon>
    </lineage>
</organism>
<proteinExistence type="predicted"/>